<dbReference type="Proteomes" id="UP000289738">
    <property type="component" value="Chromosome B03"/>
</dbReference>
<dbReference type="EMBL" id="SDMP01000013">
    <property type="protein sequence ID" value="RYR17263.1"/>
    <property type="molecule type" value="Genomic_DNA"/>
</dbReference>
<protein>
    <submittedName>
        <fullName evidence="1">Uncharacterized protein</fullName>
    </submittedName>
</protein>
<evidence type="ECO:0000313" key="1">
    <source>
        <dbReference type="EMBL" id="RYR17263.1"/>
    </source>
</evidence>
<gene>
    <name evidence="1" type="ORF">Ahy_B03g062032</name>
</gene>
<keyword evidence="2" id="KW-1185">Reference proteome</keyword>
<evidence type="ECO:0000313" key="2">
    <source>
        <dbReference type="Proteomes" id="UP000289738"/>
    </source>
</evidence>
<dbReference type="AlphaFoldDB" id="A0A444ZSU0"/>
<sequence>MNHRYRSELKNGSVYAAIEINRSVGGGEVWSEGVERWKPGDVADQNWYLGTPAGFYPTTRIGFTGLSS</sequence>
<reference evidence="1 2" key="1">
    <citation type="submission" date="2019-01" db="EMBL/GenBank/DDBJ databases">
        <title>Sequencing of cultivated peanut Arachis hypogaea provides insights into genome evolution and oil improvement.</title>
        <authorList>
            <person name="Chen X."/>
        </authorList>
    </citation>
    <scope>NUCLEOTIDE SEQUENCE [LARGE SCALE GENOMIC DNA]</scope>
    <source>
        <strain evidence="2">cv. Fuhuasheng</strain>
        <tissue evidence="1">Leaves</tissue>
    </source>
</reference>
<name>A0A444ZSU0_ARAHY</name>
<accession>A0A444ZSU0</accession>
<organism evidence="1 2">
    <name type="scientific">Arachis hypogaea</name>
    <name type="common">Peanut</name>
    <dbReference type="NCBI Taxonomy" id="3818"/>
    <lineage>
        <taxon>Eukaryota</taxon>
        <taxon>Viridiplantae</taxon>
        <taxon>Streptophyta</taxon>
        <taxon>Embryophyta</taxon>
        <taxon>Tracheophyta</taxon>
        <taxon>Spermatophyta</taxon>
        <taxon>Magnoliopsida</taxon>
        <taxon>eudicotyledons</taxon>
        <taxon>Gunneridae</taxon>
        <taxon>Pentapetalae</taxon>
        <taxon>rosids</taxon>
        <taxon>fabids</taxon>
        <taxon>Fabales</taxon>
        <taxon>Fabaceae</taxon>
        <taxon>Papilionoideae</taxon>
        <taxon>50 kb inversion clade</taxon>
        <taxon>dalbergioids sensu lato</taxon>
        <taxon>Dalbergieae</taxon>
        <taxon>Pterocarpus clade</taxon>
        <taxon>Arachis</taxon>
    </lineage>
</organism>
<comment type="caution">
    <text evidence="1">The sequence shown here is derived from an EMBL/GenBank/DDBJ whole genome shotgun (WGS) entry which is preliminary data.</text>
</comment>
<proteinExistence type="predicted"/>